<reference evidence="1" key="1">
    <citation type="submission" date="2020-01" db="EMBL/GenBank/DDBJ databases">
        <authorList>
            <consortium name="DOE Joint Genome Institute"/>
            <person name="Haridas S."/>
            <person name="Albert R."/>
            <person name="Binder M."/>
            <person name="Bloem J."/>
            <person name="Labutti K."/>
            <person name="Salamov A."/>
            <person name="Andreopoulos B."/>
            <person name="Baker S.E."/>
            <person name="Barry K."/>
            <person name="Bills G."/>
            <person name="Bluhm B.H."/>
            <person name="Cannon C."/>
            <person name="Castanera R."/>
            <person name="Culley D.E."/>
            <person name="Daum C."/>
            <person name="Ezra D."/>
            <person name="Gonzalez J.B."/>
            <person name="Henrissat B."/>
            <person name="Kuo A."/>
            <person name="Liang C."/>
            <person name="Lipzen A."/>
            <person name="Lutzoni F."/>
            <person name="Magnuson J."/>
            <person name="Mondo S."/>
            <person name="Nolan M."/>
            <person name="Ohm R."/>
            <person name="Pangilinan J."/>
            <person name="Park H.-J."/>
            <person name="Ramirez L."/>
            <person name="Alfaro M."/>
            <person name="Sun H."/>
            <person name="Tritt A."/>
            <person name="Yoshinaga Y."/>
            <person name="Zwiers L.-H."/>
            <person name="Turgeon B.G."/>
            <person name="Goodwin S.B."/>
            <person name="Spatafora J.W."/>
            <person name="Crous P.W."/>
            <person name="Grigoriev I.V."/>
        </authorList>
    </citation>
    <scope>NUCLEOTIDE SEQUENCE</scope>
    <source>
        <strain evidence="1">CBS 394.84</strain>
    </source>
</reference>
<dbReference type="AlphaFoldDB" id="A0A9P4L5S4"/>
<evidence type="ECO:0000313" key="1">
    <source>
        <dbReference type="EMBL" id="KAF1843246.1"/>
    </source>
</evidence>
<dbReference type="Proteomes" id="UP000800039">
    <property type="component" value="Unassembled WGS sequence"/>
</dbReference>
<evidence type="ECO:0000313" key="2">
    <source>
        <dbReference type="Proteomes" id="UP000800039"/>
    </source>
</evidence>
<organism evidence="1 2">
    <name type="scientific">Cucurbitaria berberidis CBS 394.84</name>
    <dbReference type="NCBI Taxonomy" id="1168544"/>
    <lineage>
        <taxon>Eukaryota</taxon>
        <taxon>Fungi</taxon>
        <taxon>Dikarya</taxon>
        <taxon>Ascomycota</taxon>
        <taxon>Pezizomycotina</taxon>
        <taxon>Dothideomycetes</taxon>
        <taxon>Pleosporomycetidae</taxon>
        <taxon>Pleosporales</taxon>
        <taxon>Pleosporineae</taxon>
        <taxon>Cucurbitariaceae</taxon>
        <taxon>Cucurbitaria</taxon>
    </lineage>
</organism>
<protein>
    <submittedName>
        <fullName evidence="1">Uncharacterized protein</fullName>
    </submittedName>
</protein>
<gene>
    <name evidence="1" type="ORF">K460DRAFT_432825</name>
</gene>
<dbReference type="EMBL" id="ML976617">
    <property type="protein sequence ID" value="KAF1843246.1"/>
    <property type="molecule type" value="Genomic_DNA"/>
</dbReference>
<comment type="caution">
    <text evidence="1">The sequence shown here is derived from an EMBL/GenBank/DDBJ whole genome shotgun (WGS) entry which is preliminary data.</text>
</comment>
<dbReference type="OrthoDB" id="3664592at2759"/>
<sequence>MTAPVTQLQVLKVILQECKNHHDGDPLQILEKDLSLTYYVKVNRHTKLHKDLTALSLIRKGCKELPNQFSSFGKLQLSVKPRLGWHLRIPLWRIVGSMYDYAFLPSNDVDVEADANMLLIGPREDITYKYFYFRRHTMMYAPHLLENDSPLLLVALAFQPSETVKNLLEHSGVMLQESLDNRAARLLEEYQGRHGGTGWAQAFDELRETMKGRWHSTLAQDYKGYNSPTSYLRSALAEPPL</sequence>
<dbReference type="RefSeq" id="XP_040785809.1">
    <property type="nucleotide sequence ID" value="XM_040938356.1"/>
</dbReference>
<keyword evidence="2" id="KW-1185">Reference proteome</keyword>
<accession>A0A9P4L5S4</accession>
<name>A0A9P4L5S4_9PLEO</name>
<proteinExistence type="predicted"/>
<dbReference type="GeneID" id="63855611"/>